<protein>
    <submittedName>
        <fullName evidence="5">Regulatory LuxR family protein</fullName>
    </submittedName>
</protein>
<sequence length="998" mass="106148">MAETGVPIEPVGAPGHNGEVPAFPVADQPLVGRDADLAELVERLEAGTSSVVLLGGDAGVGKTRLLTELTARAQESGALVLLGHCLDLGDSGAPYLPLVEMFTRLHHDEPERVAELAQAYPRLAPLLPESVRAETSAADPAGFFTEVLAALGALATDRPVLVLLEDAHWADRSTRELLTFLLSRRFAGPVQLVVSYRADDLHRRHPLRRNLAEWARLPGVHRQTLAPLADDDIRALLGLLAPDQPLPGKTAEIVRRAAGNPFFAEELLAAQCLGDSGLPDDLADLLLVRVDALGDDAREVVRVASAAGRAVDHELLARASGLEPTVLDAGLRALLDAQVLTATSSGFAFRHALLADAVYDDLLPGERLRLHGAYVDALQEAEASASGDARQGLAAAIARHARAAGRRDVAVTAAVQAGDEAAAASGPADAAQLYQHALELVLADPGLPTPLSPFEITLRAASALVDSGDPYRAFDLLSDLDASGSSALDQGRLALCLAEAHLLTDAPESMAPRLQSAIEALAGEPSAVLASLHAKRARALFDDDDFEGSAQAADEATQLARELQLPSVTADALTTLARLDSIAGLGERSLERLDEVVRQAAATGDVEAELRARHQRHRVLARLDDHVGARDEAAAAVRRAGELGSATNWFALDCRILAALFAVLTGDWRLADEMLDVRRLGVRESPTTAPLTAIDMALAAARGERETVLDRVETIRPAWEREMMVSMHGGGAAIDVLGRDGDIEAMLELHDEVVGTVRRVWHMRSFDARIRLSAVVIGHLATARIDQRDDRRRGDRRRDRSDVVAELAATAEDVAALRADESSLGLESRAWLARARAERLRHDWGGQGAPPPELIERLRESAELFTDASFPYEQARVRVLLAEVLAAAGDQPGARAEAATARDLALELGARGVLERVGHRGKAPRAPAGSGSAPELTPREREVLALVARGHTNGEIAKELFISTKTASVHVSNILAKLGAATRTEAATLATKQGLLGE</sequence>
<dbReference type="PANTHER" id="PTHR16305">
    <property type="entry name" value="TESTICULAR SOLUBLE ADENYLYL CYCLASE"/>
    <property type="match status" value="1"/>
</dbReference>
<dbReference type="Pfam" id="PF13191">
    <property type="entry name" value="AAA_16"/>
    <property type="match status" value="1"/>
</dbReference>
<dbReference type="Gene3D" id="3.40.50.300">
    <property type="entry name" value="P-loop containing nucleotide triphosphate hydrolases"/>
    <property type="match status" value="1"/>
</dbReference>
<dbReference type="EMBL" id="VFOK01000001">
    <property type="protein sequence ID" value="TQL34608.1"/>
    <property type="molecule type" value="Genomic_DNA"/>
</dbReference>
<proteinExistence type="predicted"/>
<evidence type="ECO:0000259" key="4">
    <source>
        <dbReference type="PROSITE" id="PS50043"/>
    </source>
</evidence>
<feature type="domain" description="HTH luxR-type" evidence="4">
    <location>
        <begin position="929"/>
        <end position="994"/>
    </location>
</feature>
<feature type="compositionally biased region" description="Low complexity" evidence="3">
    <location>
        <begin position="924"/>
        <end position="934"/>
    </location>
</feature>
<dbReference type="CDD" id="cd06170">
    <property type="entry name" value="LuxR_C_like"/>
    <property type="match status" value="1"/>
</dbReference>
<evidence type="ECO:0000256" key="2">
    <source>
        <dbReference type="ARBA" id="ARBA00022840"/>
    </source>
</evidence>
<evidence type="ECO:0000313" key="6">
    <source>
        <dbReference type="Proteomes" id="UP000318336"/>
    </source>
</evidence>
<organism evidence="5 6">
    <name type="scientific">Barrientosiimonas humi</name>
    <dbReference type="NCBI Taxonomy" id="999931"/>
    <lineage>
        <taxon>Bacteria</taxon>
        <taxon>Bacillati</taxon>
        <taxon>Actinomycetota</taxon>
        <taxon>Actinomycetes</taxon>
        <taxon>Micrococcales</taxon>
        <taxon>Dermacoccaceae</taxon>
        <taxon>Barrientosiimonas</taxon>
    </lineage>
</organism>
<dbReference type="SUPFAM" id="SSF52540">
    <property type="entry name" value="P-loop containing nucleoside triphosphate hydrolases"/>
    <property type="match status" value="1"/>
</dbReference>
<keyword evidence="1" id="KW-0547">Nucleotide-binding</keyword>
<dbReference type="AlphaFoldDB" id="A0A542XFL7"/>
<dbReference type="GO" id="GO:0004016">
    <property type="term" value="F:adenylate cyclase activity"/>
    <property type="evidence" value="ECO:0007669"/>
    <property type="project" value="TreeGrafter"/>
</dbReference>
<dbReference type="PANTHER" id="PTHR16305:SF35">
    <property type="entry name" value="TRANSCRIPTIONAL ACTIVATOR DOMAIN"/>
    <property type="match status" value="1"/>
</dbReference>
<evidence type="ECO:0000313" key="5">
    <source>
        <dbReference type="EMBL" id="TQL34608.1"/>
    </source>
</evidence>
<gene>
    <name evidence="5" type="ORF">FB554_2784</name>
</gene>
<dbReference type="GO" id="GO:0005737">
    <property type="term" value="C:cytoplasm"/>
    <property type="evidence" value="ECO:0007669"/>
    <property type="project" value="TreeGrafter"/>
</dbReference>
<dbReference type="SMART" id="SM00421">
    <property type="entry name" value="HTH_LUXR"/>
    <property type="match status" value="1"/>
</dbReference>
<dbReference type="GO" id="GO:0003677">
    <property type="term" value="F:DNA binding"/>
    <property type="evidence" value="ECO:0007669"/>
    <property type="project" value="InterPro"/>
</dbReference>
<accession>A0A542XFL7</accession>
<dbReference type="InterPro" id="IPR027417">
    <property type="entry name" value="P-loop_NTPase"/>
</dbReference>
<dbReference type="Gene3D" id="1.10.10.10">
    <property type="entry name" value="Winged helix-like DNA-binding domain superfamily/Winged helix DNA-binding domain"/>
    <property type="match status" value="1"/>
</dbReference>
<feature type="region of interest" description="Disordered" evidence="3">
    <location>
        <begin position="918"/>
        <end position="937"/>
    </location>
</feature>
<reference evidence="5 6" key="1">
    <citation type="submission" date="2019-06" db="EMBL/GenBank/DDBJ databases">
        <title>Sequencing the genomes of 1000 actinobacteria strains.</title>
        <authorList>
            <person name="Klenk H.-P."/>
        </authorList>
    </citation>
    <scope>NUCLEOTIDE SEQUENCE [LARGE SCALE GENOMIC DNA]</scope>
    <source>
        <strain evidence="5 6">DSM 24617</strain>
    </source>
</reference>
<dbReference type="InterPro" id="IPR016032">
    <property type="entry name" value="Sig_transdc_resp-reg_C-effctor"/>
</dbReference>
<dbReference type="Pfam" id="PF00196">
    <property type="entry name" value="GerE"/>
    <property type="match status" value="1"/>
</dbReference>
<dbReference type="PROSITE" id="PS50043">
    <property type="entry name" value="HTH_LUXR_2"/>
    <property type="match status" value="1"/>
</dbReference>
<evidence type="ECO:0000256" key="1">
    <source>
        <dbReference type="ARBA" id="ARBA00022741"/>
    </source>
</evidence>
<evidence type="ECO:0000256" key="3">
    <source>
        <dbReference type="SAM" id="MobiDB-lite"/>
    </source>
</evidence>
<dbReference type="InterPro" id="IPR000792">
    <property type="entry name" value="Tscrpt_reg_LuxR_C"/>
</dbReference>
<dbReference type="GO" id="GO:0006355">
    <property type="term" value="P:regulation of DNA-templated transcription"/>
    <property type="evidence" value="ECO:0007669"/>
    <property type="project" value="InterPro"/>
</dbReference>
<dbReference type="GO" id="GO:0005524">
    <property type="term" value="F:ATP binding"/>
    <property type="evidence" value="ECO:0007669"/>
    <property type="project" value="UniProtKB-KW"/>
</dbReference>
<keyword evidence="2" id="KW-0067">ATP-binding</keyword>
<dbReference type="InterPro" id="IPR041664">
    <property type="entry name" value="AAA_16"/>
</dbReference>
<dbReference type="InterPro" id="IPR036388">
    <property type="entry name" value="WH-like_DNA-bd_sf"/>
</dbReference>
<dbReference type="Proteomes" id="UP000318336">
    <property type="component" value="Unassembled WGS sequence"/>
</dbReference>
<keyword evidence="6" id="KW-1185">Reference proteome</keyword>
<comment type="caution">
    <text evidence="5">The sequence shown here is derived from an EMBL/GenBank/DDBJ whole genome shotgun (WGS) entry which is preliminary data.</text>
</comment>
<dbReference type="PRINTS" id="PR00038">
    <property type="entry name" value="HTHLUXR"/>
</dbReference>
<dbReference type="SUPFAM" id="SSF46894">
    <property type="entry name" value="C-terminal effector domain of the bipartite response regulators"/>
    <property type="match status" value="1"/>
</dbReference>
<dbReference type="OrthoDB" id="5476461at2"/>
<name>A0A542XFL7_9MICO</name>